<keyword evidence="2" id="KW-1185">Reference proteome</keyword>
<protein>
    <submittedName>
        <fullName evidence="1">Uncharacterized protein</fullName>
    </submittedName>
</protein>
<organism evidence="1 2">
    <name type="scientific">Euroglyphus maynei</name>
    <name type="common">Mayne's house dust mite</name>
    <dbReference type="NCBI Taxonomy" id="6958"/>
    <lineage>
        <taxon>Eukaryota</taxon>
        <taxon>Metazoa</taxon>
        <taxon>Ecdysozoa</taxon>
        <taxon>Arthropoda</taxon>
        <taxon>Chelicerata</taxon>
        <taxon>Arachnida</taxon>
        <taxon>Acari</taxon>
        <taxon>Acariformes</taxon>
        <taxon>Sarcoptiformes</taxon>
        <taxon>Astigmata</taxon>
        <taxon>Psoroptidia</taxon>
        <taxon>Analgoidea</taxon>
        <taxon>Pyroglyphidae</taxon>
        <taxon>Pyroglyphinae</taxon>
        <taxon>Euroglyphus</taxon>
    </lineage>
</organism>
<evidence type="ECO:0000313" key="1">
    <source>
        <dbReference type="EMBL" id="OTF73220.1"/>
    </source>
</evidence>
<sequence length="37" mass="4512">MQQLKMAIPHYILQHVKIKSILLQHCWNMRPIQMPNQ</sequence>
<reference evidence="1 2" key="1">
    <citation type="submission" date="2017-03" db="EMBL/GenBank/DDBJ databases">
        <title>Genome Survey of Euroglyphus maynei.</title>
        <authorList>
            <person name="Arlian L.G."/>
            <person name="Morgan M.S."/>
            <person name="Rider S.D."/>
        </authorList>
    </citation>
    <scope>NUCLEOTIDE SEQUENCE [LARGE SCALE GENOMIC DNA]</scope>
    <source>
        <strain evidence="1">Arlian Lab</strain>
        <tissue evidence="1">Whole body</tissue>
    </source>
</reference>
<feature type="non-terminal residue" evidence="1">
    <location>
        <position position="37"/>
    </location>
</feature>
<evidence type="ECO:0000313" key="2">
    <source>
        <dbReference type="Proteomes" id="UP000194236"/>
    </source>
</evidence>
<dbReference type="EMBL" id="MUJZ01052607">
    <property type="protein sequence ID" value="OTF73220.1"/>
    <property type="molecule type" value="Genomic_DNA"/>
</dbReference>
<accession>A0A1Y3AXI2</accession>
<proteinExistence type="predicted"/>
<dbReference type="Proteomes" id="UP000194236">
    <property type="component" value="Unassembled WGS sequence"/>
</dbReference>
<dbReference type="AlphaFoldDB" id="A0A1Y3AXI2"/>
<gene>
    <name evidence="1" type="ORF">BLA29_014948</name>
</gene>
<name>A0A1Y3AXI2_EURMA</name>
<comment type="caution">
    <text evidence="1">The sequence shown here is derived from an EMBL/GenBank/DDBJ whole genome shotgun (WGS) entry which is preliminary data.</text>
</comment>